<dbReference type="OrthoDB" id="2388998at2759"/>
<name>A0A397TJ46_9GLOM</name>
<evidence type="ECO:0000313" key="2">
    <source>
        <dbReference type="Proteomes" id="UP000265703"/>
    </source>
</evidence>
<accession>A0A397TJ46</accession>
<dbReference type="Proteomes" id="UP000265703">
    <property type="component" value="Unassembled WGS sequence"/>
</dbReference>
<evidence type="ECO:0000313" key="1">
    <source>
        <dbReference type="EMBL" id="RIA95031.1"/>
    </source>
</evidence>
<gene>
    <name evidence="1" type="ORF">C1645_734391</name>
</gene>
<keyword evidence="2" id="KW-1185">Reference proteome</keyword>
<reference evidence="1 2" key="1">
    <citation type="submission" date="2018-06" db="EMBL/GenBank/DDBJ databases">
        <title>Comparative genomics reveals the genomic features of Rhizophagus irregularis, R. cerebriforme, R. diaphanum and Gigaspora rosea, and their symbiotic lifestyle signature.</title>
        <authorList>
            <person name="Morin E."/>
            <person name="San Clemente H."/>
            <person name="Chen E.C.H."/>
            <person name="De La Providencia I."/>
            <person name="Hainaut M."/>
            <person name="Kuo A."/>
            <person name="Kohler A."/>
            <person name="Murat C."/>
            <person name="Tang N."/>
            <person name="Roy S."/>
            <person name="Loubradou J."/>
            <person name="Henrissat B."/>
            <person name="Grigoriev I.V."/>
            <person name="Corradi N."/>
            <person name="Roux C."/>
            <person name="Martin F.M."/>
        </authorList>
    </citation>
    <scope>NUCLEOTIDE SEQUENCE [LARGE SCALE GENOMIC DNA]</scope>
    <source>
        <strain evidence="1 2">DAOM 227022</strain>
    </source>
</reference>
<comment type="caution">
    <text evidence="1">The sequence shown here is derived from an EMBL/GenBank/DDBJ whole genome shotgun (WGS) entry which is preliminary data.</text>
</comment>
<proteinExistence type="predicted"/>
<sequence>MYIMSRKELYTESEIKEFEKSIINWCTDFKSIFAPLSLTECRFPKLHSWCYHAALDIFLDTSSQDSESSDFYIKIYESVHLENGKILRTSREFQGKEWFSNVAVTPAEDQEIQYGSDEDAWYGKRKSKKIW</sequence>
<protein>
    <submittedName>
        <fullName evidence="1">Uncharacterized protein</fullName>
    </submittedName>
</protein>
<dbReference type="AlphaFoldDB" id="A0A397TJ46"/>
<organism evidence="1 2">
    <name type="scientific">Glomus cerebriforme</name>
    <dbReference type="NCBI Taxonomy" id="658196"/>
    <lineage>
        <taxon>Eukaryota</taxon>
        <taxon>Fungi</taxon>
        <taxon>Fungi incertae sedis</taxon>
        <taxon>Mucoromycota</taxon>
        <taxon>Glomeromycotina</taxon>
        <taxon>Glomeromycetes</taxon>
        <taxon>Glomerales</taxon>
        <taxon>Glomeraceae</taxon>
        <taxon>Glomus</taxon>
    </lineage>
</organism>
<dbReference type="EMBL" id="QKYT01000069">
    <property type="protein sequence ID" value="RIA95031.1"/>
    <property type="molecule type" value="Genomic_DNA"/>
</dbReference>